<protein>
    <recommendedName>
        <fullName evidence="1">BioF2-like acetyltransferase domain-containing protein</fullName>
    </recommendedName>
</protein>
<sequence length="291" mass="32020">MIAALPLTNVGRPSFGIRAVPGSYWPFRSFPVAKDASDDDLVGFLAAPVVRQSLGRAWRLGPVKADDPTVSRLLRVARRSGWSVLQRQIGTLYLLDIGEAKEAGDWPRASSVRNNKKHEKRLAKLGPLQFRFITGNDWTSEVFEDLAKIERHSWVATRAGADAKFLDPLRRKAWERIARDPVIGSMLSVGILYIGGEPVSFSFGINSGSIRYCVATSYDQRFAKHSPGTVTGYRTYIEAVERGVTVLDLGCGDGGEKSGMGAAAGPAVMDYLFVRNPVLAAFLRPVWRSRH</sequence>
<feature type="domain" description="BioF2-like acetyltransferase" evidence="1">
    <location>
        <begin position="113"/>
        <end position="256"/>
    </location>
</feature>
<dbReference type="AlphaFoldDB" id="A0A6J4TS54"/>
<accession>A0A6J4TS54</accession>
<gene>
    <name evidence="2" type="ORF">AVDCRST_MAG23-1007</name>
</gene>
<dbReference type="InterPro" id="IPR016181">
    <property type="entry name" value="Acyl_CoA_acyltransferase"/>
</dbReference>
<proteinExistence type="predicted"/>
<evidence type="ECO:0000259" key="1">
    <source>
        <dbReference type="Pfam" id="PF13480"/>
    </source>
</evidence>
<dbReference type="InterPro" id="IPR038740">
    <property type="entry name" value="BioF2-like_GNAT_dom"/>
</dbReference>
<organism evidence="2">
    <name type="scientific">uncultured Sphingosinicella sp</name>
    <dbReference type="NCBI Taxonomy" id="478748"/>
    <lineage>
        <taxon>Bacteria</taxon>
        <taxon>Pseudomonadati</taxon>
        <taxon>Pseudomonadota</taxon>
        <taxon>Alphaproteobacteria</taxon>
        <taxon>Sphingomonadales</taxon>
        <taxon>Sphingosinicellaceae</taxon>
        <taxon>Sphingosinicella</taxon>
        <taxon>environmental samples</taxon>
    </lineage>
</organism>
<dbReference type="SUPFAM" id="SSF55729">
    <property type="entry name" value="Acyl-CoA N-acyltransferases (Nat)"/>
    <property type="match status" value="1"/>
</dbReference>
<evidence type="ECO:0000313" key="2">
    <source>
        <dbReference type="EMBL" id="CAA9530939.1"/>
    </source>
</evidence>
<reference evidence="2" key="1">
    <citation type="submission" date="2020-02" db="EMBL/GenBank/DDBJ databases">
        <authorList>
            <person name="Meier V. D."/>
        </authorList>
    </citation>
    <scope>NUCLEOTIDE SEQUENCE</scope>
    <source>
        <strain evidence="2">AVDCRST_MAG23</strain>
    </source>
</reference>
<name>A0A6J4TS54_9SPHN</name>
<dbReference type="Pfam" id="PF13480">
    <property type="entry name" value="Acetyltransf_6"/>
    <property type="match status" value="1"/>
</dbReference>
<dbReference type="EMBL" id="CADCWD010000040">
    <property type="protein sequence ID" value="CAA9530939.1"/>
    <property type="molecule type" value="Genomic_DNA"/>
</dbReference>